<dbReference type="Proteomes" id="UP001470230">
    <property type="component" value="Unassembled WGS sequence"/>
</dbReference>
<evidence type="ECO:0000313" key="4">
    <source>
        <dbReference type="Proteomes" id="UP001470230"/>
    </source>
</evidence>
<name>A0ABR2KW87_9EUKA</name>
<evidence type="ECO:0000256" key="2">
    <source>
        <dbReference type="SAM" id="Phobius"/>
    </source>
</evidence>
<evidence type="ECO:0000256" key="1">
    <source>
        <dbReference type="SAM" id="MobiDB-lite"/>
    </source>
</evidence>
<feature type="compositionally biased region" description="Polar residues" evidence="1">
    <location>
        <begin position="171"/>
        <end position="180"/>
    </location>
</feature>
<feature type="compositionally biased region" description="Basic and acidic residues" evidence="1">
    <location>
        <begin position="182"/>
        <end position="222"/>
    </location>
</feature>
<keyword evidence="2" id="KW-1133">Transmembrane helix</keyword>
<dbReference type="EMBL" id="JAPFFF010000003">
    <property type="protein sequence ID" value="KAK8894722.1"/>
    <property type="molecule type" value="Genomic_DNA"/>
</dbReference>
<keyword evidence="2" id="KW-0472">Membrane</keyword>
<feature type="transmembrane region" description="Helical" evidence="2">
    <location>
        <begin position="23"/>
        <end position="47"/>
    </location>
</feature>
<accession>A0ABR2KW87</accession>
<feature type="compositionally biased region" description="Basic and acidic residues" evidence="1">
    <location>
        <begin position="96"/>
        <end position="106"/>
    </location>
</feature>
<gene>
    <name evidence="3" type="ORF">M9Y10_023159</name>
</gene>
<proteinExistence type="predicted"/>
<keyword evidence="4" id="KW-1185">Reference proteome</keyword>
<evidence type="ECO:0000313" key="3">
    <source>
        <dbReference type="EMBL" id="KAK8894722.1"/>
    </source>
</evidence>
<feature type="region of interest" description="Disordered" evidence="1">
    <location>
        <begin position="96"/>
        <end position="125"/>
    </location>
</feature>
<feature type="region of interest" description="Disordered" evidence="1">
    <location>
        <begin position="171"/>
        <end position="244"/>
    </location>
</feature>
<protein>
    <submittedName>
        <fullName evidence="3">Uncharacterized protein</fullName>
    </submittedName>
</protein>
<reference evidence="3 4" key="1">
    <citation type="submission" date="2024-04" db="EMBL/GenBank/DDBJ databases">
        <title>Tritrichomonas musculus Genome.</title>
        <authorList>
            <person name="Alves-Ferreira E."/>
            <person name="Grigg M."/>
            <person name="Lorenzi H."/>
            <person name="Galac M."/>
        </authorList>
    </citation>
    <scope>NUCLEOTIDE SEQUENCE [LARGE SCALE GENOMIC DNA]</scope>
    <source>
        <strain evidence="3 4">EAF2021</strain>
    </source>
</reference>
<comment type="caution">
    <text evidence="3">The sequence shown here is derived from an EMBL/GenBank/DDBJ whole genome shotgun (WGS) entry which is preliminary data.</text>
</comment>
<sequence>MNSTNLTYANISSINDPLEENPIIIGIQIFIFVFLVITSIALTWICFNNSRIRAAYAANLPNHLPYLKYPAEILDEQNTKDELLTTQDSIEIKHRTKYHDDPERTKNYLPASLTPHGTKSSISPDEKINKISDDIFSKMLEDEIKSLEEKEKEKAEKESLAKETTQSRVSQFFSIFNPIQNEGEKRLSEQKEKSKQKKKEEEDKRKQREIEKKEAESKELNKTESTSNTIKPLFNIPSFGTKKS</sequence>
<keyword evidence="2" id="KW-0812">Transmembrane</keyword>
<organism evidence="3 4">
    <name type="scientific">Tritrichomonas musculus</name>
    <dbReference type="NCBI Taxonomy" id="1915356"/>
    <lineage>
        <taxon>Eukaryota</taxon>
        <taxon>Metamonada</taxon>
        <taxon>Parabasalia</taxon>
        <taxon>Tritrichomonadida</taxon>
        <taxon>Tritrichomonadidae</taxon>
        <taxon>Tritrichomonas</taxon>
    </lineage>
</organism>